<evidence type="ECO:0000313" key="4">
    <source>
        <dbReference type="Proteomes" id="UP000307440"/>
    </source>
</evidence>
<feature type="compositionally biased region" description="Polar residues" evidence="1">
    <location>
        <begin position="50"/>
        <end position="69"/>
    </location>
</feature>
<name>A0A5C3KMS7_COPMA</name>
<feature type="chain" id="PRO_5022954773" evidence="2">
    <location>
        <begin position="29"/>
        <end position="123"/>
    </location>
</feature>
<gene>
    <name evidence="3" type="ORF">FA15DRAFT_672520</name>
</gene>
<keyword evidence="2" id="KW-0732">Signal</keyword>
<feature type="signal peptide" evidence="2">
    <location>
        <begin position="1"/>
        <end position="28"/>
    </location>
</feature>
<feature type="region of interest" description="Disordered" evidence="1">
    <location>
        <begin position="40"/>
        <end position="102"/>
    </location>
</feature>
<protein>
    <submittedName>
        <fullName evidence="3">Uncharacterized protein</fullName>
    </submittedName>
</protein>
<accession>A0A5C3KMS7</accession>
<dbReference type="AlphaFoldDB" id="A0A5C3KMS7"/>
<dbReference type="Proteomes" id="UP000307440">
    <property type="component" value="Unassembled WGS sequence"/>
</dbReference>
<organism evidence="3 4">
    <name type="scientific">Coprinopsis marcescibilis</name>
    <name type="common">Agaric fungus</name>
    <name type="synonym">Psathyrella marcescibilis</name>
    <dbReference type="NCBI Taxonomy" id="230819"/>
    <lineage>
        <taxon>Eukaryota</taxon>
        <taxon>Fungi</taxon>
        <taxon>Dikarya</taxon>
        <taxon>Basidiomycota</taxon>
        <taxon>Agaricomycotina</taxon>
        <taxon>Agaricomycetes</taxon>
        <taxon>Agaricomycetidae</taxon>
        <taxon>Agaricales</taxon>
        <taxon>Agaricineae</taxon>
        <taxon>Psathyrellaceae</taxon>
        <taxon>Coprinopsis</taxon>
    </lineage>
</organism>
<evidence type="ECO:0000256" key="1">
    <source>
        <dbReference type="SAM" id="MobiDB-lite"/>
    </source>
</evidence>
<reference evidence="3 4" key="1">
    <citation type="journal article" date="2019" name="Nat. Ecol. Evol.">
        <title>Megaphylogeny resolves global patterns of mushroom evolution.</title>
        <authorList>
            <person name="Varga T."/>
            <person name="Krizsan K."/>
            <person name="Foldi C."/>
            <person name="Dima B."/>
            <person name="Sanchez-Garcia M."/>
            <person name="Sanchez-Ramirez S."/>
            <person name="Szollosi G.J."/>
            <person name="Szarkandi J.G."/>
            <person name="Papp V."/>
            <person name="Albert L."/>
            <person name="Andreopoulos W."/>
            <person name="Angelini C."/>
            <person name="Antonin V."/>
            <person name="Barry K.W."/>
            <person name="Bougher N.L."/>
            <person name="Buchanan P."/>
            <person name="Buyck B."/>
            <person name="Bense V."/>
            <person name="Catcheside P."/>
            <person name="Chovatia M."/>
            <person name="Cooper J."/>
            <person name="Damon W."/>
            <person name="Desjardin D."/>
            <person name="Finy P."/>
            <person name="Geml J."/>
            <person name="Haridas S."/>
            <person name="Hughes K."/>
            <person name="Justo A."/>
            <person name="Karasinski D."/>
            <person name="Kautmanova I."/>
            <person name="Kiss B."/>
            <person name="Kocsube S."/>
            <person name="Kotiranta H."/>
            <person name="LaButti K.M."/>
            <person name="Lechner B.E."/>
            <person name="Liimatainen K."/>
            <person name="Lipzen A."/>
            <person name="Lukacs Z."/>
            <person name="Mihaltcheva S."/>
            <person name="Morgado L.N."/>
            <person name="Niskanen T."/>
            <person name="Noordeloos M.E."/>
            <person name="Ohm R.A."/>
            <person name="Ortiz-Santana B."/>
            <person name="Ovrebo C."/>
            <person name="Racz N."/>
            <person name="Riley R."/>
            <person name="Savchenko A."/>
            <person name="Shiryaev A."/>
            <person name="Soop K."/>
            <person name="Spirin V."/>
            <person name="Szebenyi C."/>
            <person name="Tomsovsky M."/>
            <person name="Tulloss R.E."/>
            <person name="Uehling J."/>
            <person name="Grigoriev I.V."/>
            <person name="Vagvolgyi C."/>
            <person name="Papp T."/>
            <person name="Martin F.M."/>
            <person name="Miettinen O."/>
            <person name="Hibbett D.S."/>
            <person name="Nagy L.G."/>
        </authorList>
    </citation>
    <scope>NUCLEOTIDE SEQUENCE [LARGE SCALE GENOMIC DNA]</scope>
    <source>
        <strain evidence="3 4">CBS 121175</strain>
    </source>
</reference>
<dbReference type="EMBL" id="ML210266">
    <property type="protein sequence ID" value="TFK21516.1"/>
    <property type="molecule type" value="Genomic_DNA"/>
</dbReference>
<feature type="compositionally biased region" description="Low complexity" evidence="1">
    <location>
        <begin position="70"/>
        <end position="97"/>
    </location>
</feature>
<evidence type="ECO:0000256" key="2">
    <source>
        <dbReference type="SAM" id="SignalP"/>
    </source>
</evidence>
<evidence type="ECO:0000313" key="3">
    <source>
        <dbReference type="EMBL" id="TFK21516.1"/>
    </source>
</evidence>
<sequence>MTGYRSPPLGRIATLLLVTTLVAGVSEALSIGKAAERDDFNVNLIKRQRTSSSSEGPRPQSTTRRNQNASSGAPEPSRTSSSSRPSTTPRPTSSGPSLKRKEVDVMHHFHYTLIVHLLKRLRL</sequence>
<proteinExistence type="predicted"/>
<keyword evidence="4" id="KW-1185">Reference proteome</keyword>